<evidence type="ECO:0000256" key="8">
    <source>
        <dbReference type="RuleBase" id="RU361135"/>
    </source>
</evidence>
<keyword evidence="2 7" id="KW-0673">Quorum sensing</keyword>
<evidence type="ECO:0000256" key="1">
    <source>
        <dbReference type="ARBA" id="ARBA00012340"/>
    </source>
</evidence>
<dbReference type="NCBIfam" id="NF010408">
    <property type="entry name" value="PRK13834.1"/>
    <property type="match status" value="1"/>
</dbReference>
<evidence type="ECO:0000313" key="9">
    <source>
        <dbReference type="EMBL" id="NGO66636.1"/>
    </source>
</evidence>
<proteinExistence type="inferred from homology"/>
<dbReference type="GO" id="GO:0061579">
    <property type="term" value="F:N-acyl homoserine lactone synthase activity"/>
    <property type="evidence" value="ECO:0007669"/>
    <property type="project" value="UniProtKB-UniRule"/>
</dbReference>
<evidence type="ECO:0000256" key="2">
    <source>
        <dbReference type="ARBA" id="ARBA00022654"/>
    </source>
</evidence>
<keyword evidence="3 8" id="KW-0808">Transferase</keyword>
<comment type="similarity">
    <text evidence="7 8">Belongs to the autoinducer synthase family.</text>
</comment>
<dbReference type="Proteomes" id="UP000477849">
    <property type="component" value="Unassembled WGS sequence"/>
</dbReference>
<evidence type="ECO:0000256" key="4">
    <source>
        <dbReference type="ARBA" id="ARBA00022691"/>
    </source>
</evidence>
<dbReference type="EC" id="2.3.1.184" evidence="1 8"/>
<dbReference type="InterPro" id="IPR001690">
    <property type="entry name" value="Autoind_synthase"/>
</dbReference>
<keyword evidence="4 8" id="KW-0949">S-adenosyl-L-methionine</keyword>
<dbReference type="AlphaFoldDB" id="A0A6M1SIK0"/>
<dbReference type="PANTHER" id="PTHR39322">
    <property type="entry name" value="ACYL-HOMOSERINE-LACTONE SYNTHASE"/>
    <property type="match status" value="1"/>
</dbReference>
<dbReference type="PRINTS" id="PR01549">
    <property type="entry name" value="AUTOINDCRSYN"/>
</dbReference>
<name>A0A6M1SIK0_9HYPH</name>
<dbReference type="InterPro" id="IPR016181">
    <property type="entry name" value="Acyl_CoA_acyltransferase"/>
</dbReference>
<comment type="caution">
    <text evidence="9">The sequence shown here is derived from an EMBL/GenBank/DDBJ whole genome shotgun (WGS) entry which is preliminary data.</text>
</comment>
<evidence type="ECO:0000256" key="3">
    <source>
        <dbReference type="ARBA" id="ARBA00022679"/>
    </source>
</evidence>
<evidence type="ECO:0000256" key="5">
    <source>
        <dbReference type="ARBA" id="ARBA00022929"/>
    </source>
</evidence>
<dbReference type="SUPFAM" id="SSF55729">
    <property type="entry name" value="Acyl-CoA N-acyltransferases (Nat)"/>
    <property type="match status" value="1"/>
</dbReference>
<protein>
    <recommendedName>
        <fullName evidence="1 8">Acyl-homoserine-lactone synthase</fullName>
        <ecNumber evidence="1 8">2.3.1.184</ecNumber>
    </recommendedName>
    <alternativeName>
        <fullName evidence="8">Autoinducer synthesis protein</fullName>
    </alternativeName>
</protein>
<dbReference type="Pfam" id="PF00765">
    <property type="entry name" value="Autoind_synth"/>
    <property type="match status" value="1"/>
</dbReference>
<organism evidence="9 10">
    <name type="scientific">Rhizobium daejeonense</name>
    <dbReference type="NCBI Taxonomy" id="240521"/>
    <lineage>
        <taxon>Bacteria</taxon>
        <taxon>Pseudomonadati</taxon>
        <taxon>Pseudomonadota</taxon>
        <taxon>Alphaproteobacteria</taxon>
        <taxon>Hyphomicrobiales</taxon>
        <taxon>Rhizobiaceae</taxon>
        <taxon>Rhizobium/Agrobacterium group</taxon>
        <taxon>Rhizobium</taxon>
    </lineage>
</organism>
<evidence type="ECO:0000256" key="6">
    <source>
        <dbReference type="ARBA" id="ARBA00048576"/>
    </source>
</evidence>
<keyword evidence="5 7" id="KW-0071">Autoinducer synthesis</keyword>
<dbReference type="GO" id="GO:0009372">
    <property type="term" value="P:quorum sensing"/>
    <property type="evidence" value="ECO:0007669"/>
    <property type="project" value="UniProtKB-UniRule"/>
</dbReference>
<dbReference type="PANTHER" id="PTHR39322:SF1">
    <property type="entry name" value="ISOVALERYL-HOMOSERINE LACTONE SYNTHASE"/>
    <property type="match status" value="1"/>
</dbReference>
<dbReference type="PROSITE" id="PS00949">
    <property type="entry name" value="AUTOINDUCER_SYNTH_1"/>
    <property type="match status" value="1"/>
</dbReference>
<keyword evidence="10" id="KW-1185">Reference proteome</keyword>
<comment type="catalytic activity">
    <reaction evidence="6 8">
        <text>a fatty acyl-[ACP] + S-adenosyl-L-methionine = an N-acyl-L-homoserine lactone + S-methyl-5'-thioadenosine + holo-[ACP] + H(+)</text>
        <dbReference type="Rhea" id="RHEA:10096"/>
        <dbReference type="Rhea" id="RHEA-COMP:9685"/>
        <dbReference type="Rhea" id="RHEA-COMP:14125"/>
        <dbReference type="ChEBI" id="CHEBI:15378"/>
        <dbReference type="ChEBI" id="CHEBI:17509"/>
        <dbReference type="ChEBI" id="CHEBI:55474"/>
        <dbReference type="ChEBI" id="CHEBI:59789"/>
        <dbReference type="ChEBI" id="CHEBI:64479"/>
        <dbReference type="ChEBI" id="CHEBI:138651"/>
        <dbReference type="EC" id="2.3.1.184"/>
    </reaction>
</comment>
<gene>
    <name evidence="9" type="ORF">G6N76_23510</name>
</gene>
<sequence length="208" mass="23352">MNIVAITRPVTPAETAILNDMYRLRARVFRGRLSWDVRCVDDMERDQFDDLDPTYILTLGARDEVLGCARLLPASGRTMLQEVFPQLIHGGRLNAHHGMIESSRFCVDTARCEGRGEGSLHFGTISLFAGIVEWCLANRYHEIATATDIRFERILKRAGWPLSRLGQPVTINETVSVAGILQAGEEIFQRLRPSGYRADITRSTLHVA</sequence>
<dbReference type="EMBL" id="JAAKZH010000013">
    <property type="protein sequence ID" value="NGO66636.1"/>
    <property type="molecule type" value="Genomic_DNA"/>
</dbReference>
<dbReference type="PROSITE" id="PS51187">
    <property type="entry name" value="AUTOINDUCER_SYNTH_2"/>
    <property type="match status" value="1"/>
</dbReference>
<dbReference type="RefSeq" id="WP_163897318.1">
    <property type="nucleotide sequence ID" value="NZ_CP048424.1"/>
</dbReference>
<evidence type="ECO:0000256" key="7">
    <source>
        <dbReference type="PROSITE-ProRule" id="PRU00533"/>
    </source>
</evidence>
<accession>A0A6M1SIK0</accession>
<evidence type="ECO:0000313" key="10">
    <source>
        <dbReference type="Proteomes" id="UP000477849"/>
    </source>
</evidence>
<reference evidence="9 10" key="1">
    <citation type="submission" date="2020-02" db="EMBL/GenBank/DDBJ databases">
        <title>Genome sequence of the type strain CCBAU10050 of Rhizobium daejeonense.</title>
        <authorList>
            <person name="Gao J."/>
            <person name="Sun J."/>
        </authorList>
    </citation>
    <scope>NUCLEOTIDE SEQUENCE [LARGE SCALE GENOMIC DNA]</scope>
    <source>
        <strain evidence="9 10">CCBAU10050</strain>
    </source>
</reference>
<dbReference type="InterPro" id="IPR018311">
    <property type="entry name" value="Autoind_synth_CS"/>
</dbReference>
<dbReference type="Gene3D" id="3.40.630.30">
    <property type="match status" value="1"/>
</dbReference>
<dbReference type="GO" id="GO:0007165">
    <property type="term" value="P:signal transduction"/>
    <property type="evidence" value="ECO:0007669"/>
    <property type="project" value="TreeGrafter"/>
</dbReference>